<evidence type="ECO:0000313" key="2">
    <source>
        <dbReference type="Proteomes" id="UP000814140"/>
    </source>
</evidence>
<accession>A0ACB8TBR1</accession>
<sequence>MLSLPDDAVLEILENLEWKDALACRQTCHRLESPVRSSVLLQYKIELVACGMLDGEHGPYTLPVHERLDRLKLHLAAWQNLAWTEYSSLTPLIGRRQHRTAQVFPFSHDGDGSLEPKSILMQNLPSPLRGIEEEHITLTRAIAHYIRLDPSQDLWMSVNTQVLPAGLLNTCSLTSISTGQPHPLARNGSVIRLSPQRTVVDICGDYILESPLMGYTLGCVVRNWKTGLVKADKRKPWTTAGQGLQYWSPNGYFLDESFVLLYTYTMDMDRRQQLRGDVSLFIVPINPDDTRLYRFFLPDFLQDTARWSERVIPQSEARGALPQGCFSPSLDDQLISLCATTRNNDQPESHLLIDIPVRTLTAYIHSHPGAAGARVAVPWADWGPRGARITQEAIANPAATARMDRISVSGMRRLVVRSDAPHAVTVADYHPRRVARALARGDPAVVRGGSVDGAQTLLPCIETTIPLPEGPARTLAEGRMLSVWLQENGVLFIDTLERGGSIRNAWAYTI</sequence>
<organism evidence="1 2">
    <name type="scientific">Artomyces pyxidatus</name>
    <dbReference type="NCBI Taxonomy" id="48021"/>
    <lineage>
        <taxon>Eukaryota</taxon>
        <taxon>Fungi</taxon>
        <taxon>Dikarya</taxon>
        <taxon>Basidiomycota</taxon>
        <taxon>Agaricomycotina</taxon>
        <taxon>Agaricomycetes</taxon>
        <taxon>Russulales</taxon>
        <taxon>Auriscalpiaceae</taxon>
        <taxon>Artomyces</taxon>
    </lineage>
</organism>
<gene>
    <name evidence="1" type="ORF">BV25DRAFT_1530687</name>
</gene>
<comment type="caution">
    <text evidence="1">The sequence shown here is derived from an EMBL/GenBank/DDBJ whole genome shotgun (WGS) entry which is preliminary data.</text>
</comment>
<keyword evidence="2" id="KW-1185">Reference proteome</keyword>
<reference evidence="1" key="2">
    <citation type="journal article" date="2022" name="New Phytol.">
        <title>Evolutionary transition to the ectomycorrhizal habit in the genomes of a hyperdiverse lineage of mushroom-forming fungi.</title>
        <authorList>
            <person name="Looney B."/>
            <person name="Miyauchi S."/>
            <person name="Morin E."/>
            <person name="Drula E."/>
            <person name="Courty P.E."/>
            <person name="Kohler A."/>
            <person name="Kuo A."/>
            <person name="LaButti K."/>
            <person name="Pangilinan J."/>
            <person name="Lipzen A."/>
            <person name="Riley R."/>
            <person name="Andreopoulos W."/>
            <person name="He G."/>
            <person name="Johnson J."/>
            <person name="Nolan M."/>
            <person name="Tritt A."/>
            <person name="Barry K.W."/>
            <person name="Grigoriev I.V."/>
            <person name="Nagy L.G."/>
            <person name="Hibbett D."/>
            <person name="Henrissat B."/>
            <person name="Matheny P.B."/>
            <person name="Labbe J."/>
            <person name="Martin F.M."/>
        </authorList>
    </citation>
    <scope>NUCLEOTIDE SEQUENCE</scope>
    <source>
        <strain evidence="1">HHB10654</strain>
    </source>
</reference>
<dbReference type="EMBL" id="MU277193">
    <property type="protein sequence ID" value="KAI0066354.1"/>
    <property type="molecule type" value="Genomic_DNA"/>
</dbReference>
<evidence type="ECO:0000313" key="1">
    <source>
        <dbReference type="EMBL" id="KAI0066354.1"/>
    </source>
</evidence>
<name>A0ACB8TBR1_9AGAM</name>
<dbReference type="Proteomes" id="UP000814140">
    <property type="component" value="Unassembled WGS sequence"/>
</dbReference>
<protein>
    <submittedName>
        <fullName evidence="1">Uncharacterized protein</fullName>
    </submittedName>
</protein>
<reference evidence="1" key="1">
    <citation type="submission" date="2021-03" db="EMBL/GenBank/DDBJ databases">
        <authorList>
            <consortium name="DOE Joint Genome Institute"/>
            <person name="Ahrendt S."/>
            <person name="Looney B.P."/>
            <person name="Miyauchi S."/>
            <person name="Morin E."/>
            <person name="Drula E."/>
            <person name="Courty P.E."/>
            <person name="Chicoki N."/>
            <person name="Fauchery L."/>
            <person name="Kohler A."/>
            <person name="Kuo A."/>
            <person name="Labutti K."/>
            <person name="Pangilinan J."/>
            <person name="Lipzen A."/>
            <person name="Riley R."/>
            <person name="Andreopoulos W."/>
            <person name="He G."/>
            <person name="Johnson J."/>
            <person name="Barry K.W."/>
            <person name="Grigoriev I.V."/>
            <person name="Nagy L."/>
            <person name="Hibbett D."/>
            <person name="Henrissat B."/>
            <person name="Matheny P.B."/>
            <person name="Labbe J."/>
            <person name="Martin F."/>
        </authorList>
    </citation>
    <scope>NUCLEOTIDE SEQUENCE</scope>
    <source>
        <strain evidence="1">HHB10654</strain>
    </source>
</reference>
<proteinExistence type="predicted"/>